<dbReference type="Pfam" id="PF07974">
    <property type="entry name" value="EGF_2"/>
    <property type="match status" value="1"/>
</dbReference>
<dbReference type="InterPro" id="IPR013111">
    <property type="entry name" value="EGF_extracell"/>
</dbReference>
<evidence type="ECO:0000256" key="3">
    <source>
        <dbReference type="SAM" id="SignalP"/>
    </source>
</evidence>
<evidence type="ECO:0000256" key="1">
    <source>
        <dbReference type="ARBA" id="ARBA00023157"/>
    </source>
</evidence>
<dbReference type="PANTHER" id="PTHR24035">
    <property type="entry name" value="MULTIPLE EPIDERMAL GROWTH FACTOR-LIKE DOMAINS PROTEIN"/>
    <property type="match status" value="1"/>
</dbReference>
<comment type="caution">
    <text evidence="5">The sequence shown here is derived from an EMBL/GenBank/DDBJ whole genome shotgun (WGS) entry which is preliminary data.</text>
</comment>
<gene>
    <name evidence="5" type="ORF">TL16_g02485</name>
</gene>
<evidence type="ECO:0000313" key="5">
    <source>
        <dbReference type="EMBL" id="GMH57861.1"/>
    </source>
</evidence>
<keyword evidence="1 2" id="KW-1015">Disulfide bond</keyword>
<proteinExistence type="predicted"/>
<evidence type="ECO:0000313" key="6">
    <source>
        <dbReference type="Proteomes" id="UP001162640"/>
    </source>
</evidence>
<evidence type="ECO:0000259" key="4">
    <source>
        <dbReference type="PROSITE" id="PS50026"/>
    </source>
</evidence>
<feature type="domain" description="EGF-like" evidence="4">
    <location>
        <begin position="19"/>
        <end position="52"/>
    </location>
</feature>
<dbReference type="PROSITE" id="PS50026">
    <property type="entry name" value="EGF_3"/>
    <property type="match status" value="2"/>
</dbReference>
<organism evidence="5 6">
    <name type="scientific">Triparma laevis f. inornata</name>
    <dbReference type="NCBI Taxonomy" id="1714386"/>
    <lineage>
        <taxon>Eukaryota</taxon>
        <taxon>Sar</taxon>
        <taxon>Stramenopiles</taxon>
        <taxon>Ochrophyta</taxon>
        <taxon>Bolidophyceae</taxon>
        <taxon>Parmales</taxon>
        <taxon>Triparmaceae</taxon>
        <taxon>Triparma</taxon>
    </lineage>
</organism>
<comment type="caution">
    <text evidence="2">Lacks conserved residue(s) required for the propagation of feature annotation.</text>
</comment>
<dbReference type="EMBL" id="BLQM01000060">
    <property type="protein sequence ID" value="GMH57861.1"/>
    <property type="molecule type" value="Genomic_DNA"/>
</dbReference>
<sequence length="708" mass="74614">MRAFLLLLLLSGAKGQDGSFAPCPNSCSGHGHCNNGGRQCECFDGYMGADCSLMTCPFGPAWADEAAGTDSAHNLAECSNRGICDRIKGTCSCEAGRFEGKACERRSCANLCNGKGRCESMRTMATLQDPGELITSCPSSLVCVDGGCTTRDYTKCTSTYSYSSIWDADMMYGCVCDEGYYGAECSLRKCPTGDDPLTGHSADTTNGVSVNEKQTVTCQANGGTFTLTFMDHTTKPIAYDAPYTTFVSALEALPSIQNDYGSAVTVGYTGTETKACSDSGNAITIEFTQNFGDLALVLPDGSSLTHSSAIFEPLITSSTSIVGTKENDHCSNRGLCATDTGICACSTSYSTSDGNGAAGQRGDCGYYGTSITDCPGEDMACQGQGVCSGPPNYVCSCLAGYTGADCSRMICPTGRSWFSYPTADNSAHYMYTECSDAGTCDAESGICECLDGFDGNACQRMVCPGDPVCNGQGQCLTMSQLAEAAVDNGDATSFTYGGVPNDPATWDFDKIQGCYCDEGFEGYDCSLKSCPYGNDPENDSYASQENEIHKVTCDESTGTDGSFFLTFRQKATASLAYNTKVSDVKAALEALTTDTAAISVNVYLEDSSADATTTPICSAGGSSFFVEFLRPTGNVPLMVPTFENLEEVTVTLFREGSKEWMECSGRGVCDHETGLCTCAVGFMASDGQGNSGTFQDCGYKTPIVVEEE</sequence>
<dbReference type="PROSITE" id="PS01186">
    <property type="entry name" value="EGF_2"/>
    <property type="match status" value="3"/>
</dbReference>
<protein>
    <recommendedName>
        <fullName evidence="4">EGF-like domain-containing protein</fullName>
    </recommendedName>
</protein>
<feature type="domain" description="EGF-like" evidence="4">
    <location>
        <begin position="370"/>
        <end position="407"/>
    </location>
</feature>
<dbReference type="PROSITE" id="PS00022">
    <property type="entry name" value="EGF_1"/>
    <property type="match status" value="3"/>
</dbReference>
<keyword evidence="2" id="KW-0245">EGF-like domain</keyword>
<dbReference type="AlphaFoldDB" id="A0A9W6ZR85"/>
<dbReference type="InterPro" id="IPR000742">
    <property type="entry name" value="EGF"/>
</dbReference>
<feature type="disulfide bond" evidence="2">
    <location>
        <begin position="42"/>
        <end position="51"/>
    </location>
</feature>
<reference evidence="6" key="1">
    <citation type="journal article" date="2023" name="Commun. Biol.">
        <title>Genome analysis of Parmales, the sister group of diatoms, reveals the evolutionary specialization of diatoms from phago-mixotrophs to photoautotrophs.</title>
        <authorList>
            <person name="Ban H."/>
            <person name="Sato S."/>
            <person name="Yoshikawa S."/>
            <person name="Yamada K."/>
            <person name="Nakamura Y."/>
            <person name="Ichinomiya M."/>
            <person name="Sato N."/>
            <person name="Blanc-Mathieu R."/>
            <person name="Endo H."/>
            <person name="Kuwata A."/>
            <person name="Ogata H."/>
        </authorList>
    </citation>
    <scope>NUCLEOTIDE SEQUENCE [LARGE SCALE GENOMIC DNA]</scope>
</reference>
<feature type="signal peptide" evidence="3">
    <location>
        <begin position="1"/>
        <end position="15"/>
    </location>
</feature>
<name>A0A9W6ZR85_9STRA</name>
<feature type="disulfide bond" evidence="2">
    <location>
        <begin position="397"/>
        <end position="406"/>
    </location>
</feature>
<dbReference type="Proteomes" id="UP001162640">
    <property type="component" value="Unassembled WGS sequence"/>
</dbReference>
<accession>A0A9W6ZR85</accession>
<dbReference type="InterPro" id="IPR052108">
    <property type="entry name" value="MEGF/SIB"/>
</dbReference>
<keyword evidence="3" id="KW-0732">Signal</keyword>
<feature type="chain" id="PRO_5040919745" description="EGF-like domain-containing protein" evidence="3">
    <location>
        <begin position="16"/>
        <end position="708"/>
    </location>
</feature>
<feature type="disulfide bond" evidence="2">
    <location>
        <begin position="23"/>
        <end position="33"/>
    </location>
</feature>
<evidence type="ECO:0000256" key="2">
    <source>
        <dbReference type="PROSITE-ProRule" id="PRU00076"/>
    </source>
</evidence>
<dbReference type="PANTHER" id="PTHR24035:SF143">
    <property type="entry name" value="EGF-LIKE DOMAIN-CONTAINING PROTEIN"/>
    <property type="match status" value="1"/>
</dbReference>
<dbReference type="Gene3D" id="2.10.25.10">
    <property type="entry name" value="Laminin"/>
    <property type="match status" value="3"/>
</dbReference>
<dbReference type="SMART" id="SM00181">
    <property type="entry name" value="EGF"/>
    <property type="match status" value="6"/>
</dbReference>